<evidence type="ECO:0000313" key="1">
    <source>
        <dbReference type="EMBL" id="MFC4528837.1"/>
    </source>
</evidence>
<comment type="caution">
    <text evidence="1">The sequence shown here is derived from an EMBL/GenBank/DDBJ whole genome shotgun (WGS) entry which is preliminary data.</text>
</comment>
<proteinExistence type="predicted"/>
<gene>
    <name evidence="1" type="ORF">ACFO5W_19500</name>
</gene>
<keyword evidence="2" id="KW-1185">Reference proteome</keyword>
<dbReference type="InterPro" id="IPR036412">
    <property type="entry name" value="HAD-like_sf"/>
</dbReference>
<organism evidence="1 2">
    <name type="scientific">Dyella halodurans</name>
    <dbReference type="NCBI Taxonomy" id="1920171"/>
    <lineage>
        <taxon>Bacteria</taxon>
        <taxon>Pseudomonadati</taxon>
        <taxon>Pseudomonadota</taxon>
        <taxon>Gammaproteobacteria</taxon>
        <taxon>Lysobacterales</taxon>
        <taxon>Rhodanobacteraceae</taxon>
        <taxon>Dyella</taxon>
    </lineage>
</organism>
<sequence length="233" mass="25774">MATVEKELMPDAAEVAATAARTVLFDFDGVLIHGDAFSLLMRECYERSLLRKLAGVLALPWIALVLPFSRKQAARTLVHVALLGLNERRYQAVAQAFAASLVRRPRQFSRDGLLALRRHQAEGDRVIVVTGCEQVLVSHILDQLGLGGIEVLASQLRPGILGMRVRLHNLGQRKLVRLGELGVKEWHVAYSDSLVDVPMLKPAGEAVLVNGTPKLCKKMEKALGRTITRVEWF</sequence>
<accession>A0ABV9C816</accession>
<dbReference type="Gene3D" id="3.40.50.1000">
    <property type="entry name" value="HAD superfamily/HAD-like"/>
    <property type="match status" value="1"/>
</dbReference>
<protein>
    <submittedName>
        <fullName evidence="1">Haloacid dehalogenase-like hydrolase</fullName>
    </submittedName>
</protein>
<dbReference type="SUPFAM" id="SSF56784">
    <property type="entry name" value="HAD-like"/>
    <property type="match status" value="1"/>
</dbReference>
<name>A0ABV9C816_9GAMM</name>
<dbReference type="Gene3D" id="1.20.1440.100">
    <property type="entry name" value="SG protein - dephosphorylation function"/>
    <property type="match status" value="1"/>
</dbReference>
<dbReference type="InterPro" id="IPR023214">
    <property type="entry name" value="HAD_sf"/>
</dbReference>
<dbReference type="RefSeq" id="WP_266152255.1">
    <property type="nucleotide sequence ID" value="NZ_CP064028.1"/>
</dbReference>
<evidence type="ECO:0000313" key="2">
    <source>
        <dbReference type="Proteomes" id="UP001595961"/>
    </source>
</evidence>
<dbReference type="EMBL" id="JBHSGA010000021">
    <property type="protein sequence ID" value="MFC4528837.1"/>
    <property type="molecule type" value="Genomic_DNA"/>
</dbReference>
<dbReference type="Pfam" id="PF12710">
    <property type="entry name" value="HAD"/>
    <property type="match status" value="1"/>
</dbReference>
<reference evidence="2" key="1">
    <citation type="journal article" date="2019" name="Int. J. Syst. Evol. Microbiol.">
        <title>The Global Catalogue of Microorganisms (GCM) 10K type strain sequencing project: providing services to taxonomists for standard genome sequencing and annotation.</title>
        <authorList>
            <consortium name="The Broad Institute Genomics Platform"/>
            <consortium name="The Broad Institute Genome Sequencing Center for Infectious Disease"/>
            <person name="Wu L."/>
            <person name="Ma J."/>
        </authorList>
    </citation>
    <scope>NUCLEOTIDE SEQUENCE [LARGE SCALE GENOMIC DNA]</scope>
    <source>
        <strain evidence="2">CCM 4481</strain>
    </source>
</reference>
<dbReference type="Proteomes" id="UP001595961">
    <property type="component" value="Unassembled WGS sequence"/>
</dbReference>